<reference evidence="2" key="2">
    <citation type="submission" date="2021-03" db="UniProtKB">
        <authorList>
            <consortium name="EnsemblPlants"/>
        </authorList>
    </citation>
    <scope>IDENTIFICATION</scope>
</reference>
<feature type="compositionally biased region" description="Low complexity" evidence="1">
    <location>
        <begin position="128"/>
        <end position="166"/>
    </location>
</feature>
<proteinExistence type="predicted"/>
<organism evidence="2 3">
    <name type="scientific">Cannabis sativa</name>
    <name type="common">Hemp</name>
    <name type="synonym">Marijuana</name>
    <dbReference type="NCBI Taxonomy" id="3483"/>
    <lineage>
        <taxon>Eukaryota</taxon>
        <taxon>Viridiplantae</taxon>
        <taxon>Streptophyta</taxon>
        <taxon>Embryophyta</taxon>
        <taxon>Tracheophyta</taxon>
        <taxon>Spermatophyta</taxon>
        <taxon>Magnoliopsida</taxon>
        <taxon>eudicotyledons</taxon>
        <taxon>Gunneridae</taxon>
        <taxon>Pentapetalae</taxon>
        <taxon>rosids</taxon>
        <taxon>fabids</taxon>
        <taxon>Rosales</taxon>
        <taxon>Cannabaceae</taxon>
        <taxon>Cannabis</taxon>
    </lineage>
</organism>
<dbReference type="EMBL" id="UZAU01000674">
    <property type="status" value="NOT_ANNOTATED_CDS"/>
    <property type="molecule type" value="Genomic_DNA"/>
</dbReference>
<protein>
    <submittedName>
        <fullName evidence="2">Uncharacterized protein</fullName>
    </submittedName>
</protein>
<dbReference type="Proteomes" id="UP000596661">
    <property type="component" value="Chromosome 7"/>
</dbReference>
<name>A0A803Q3N2_CANSA</name>
<dbReference type="AlphaFoldDB" id="A0A803Q3N2"/>
<evidence type="ECO:0000313" key="3">
    <source>
        <dbReference type="Proteomes" id="UP000596661"/>
    </source>
</evidence>
<dbReference type="EnsemblPlants" id="evm.model.07.1713">
    <property type="protein sequence ID" value="cds.evm.model.07.1713"/>
    <property type="gene ID" value="evm.TU.07.1713"/>
</dbReference>
<evidence type="ECO:0000256" key="1">
    <source>
        <dbReference type="SAM" id="MobiDB-lite"/>
    </source>
</evidence>
<dbReference type="Gramene" id="evm.model.07.1713">
    <property type="protein sequence ID" value="cds.evm.model.07.1713"/>
    <property type="gene ID" value="evm.TU.07.1713"/>
</dbReference>
<feature type="region of interest" description="Disordered" evidence="1">
    <location>
        <begin position="127"/>
        <end position="166"/>
    </location>
</feature>
<accession>A0A803Q3N2</accession>
<keyword evidence="3" id="KW-1185">Reference proteome</keyword>
<sequence>MVDTWRVSHTKNLSSGFVDETTTENFGELRKELDRKRLERQSQSDTSGKVLGKRPNYQRCMGYRTKGKGKKLHSQSQSAAQLLSPNNICNIVADMFTTLRDTFGSRLTPERRAKLYNPRFDKFIQMYGQSQTPGGSSSQSYVAPSHQQHQPSLQQQQQQFGPQHGN</sequence>
<evidence type="ECO:0000313" key="2">
    <source>
        <dbReference type="EnsemblPlants" id="cds.evm.model.07.1713"/>
    </source>
</evidence>
<reference evidence="2" key="1">
    <citation type="submission" date="2018-11" db="EMBL/GenBank/DDBJ databases">
        <authorList>
            <person name="Grassa J C."/>
        </authorList>
    </citation>
    <scope>NUCLEOTIDE SEQUENCE [LARGE SCALE GENOMIC DNA]</scope>
</reference>